<gene>
    <name evidence="2" type="ORF">EZS28_054753</name>
</gene>
<evidence type="ECO:0000313" key="3">
    <source>
        <dbReference type="Proteomes" id="UP000324800"/>
    </source>
</evidence>
<proteinExistence type="predicted"/>
<keyword evidence="1" id="KW-0812">Transmembrane</keyword>
<protein>
    <submittedName>
        <fullName evidence="2">Uncharacterized protein</fullName>
    </submittedName>
</protein>
<dbReference type="AlphaFoldDB" id="A0A5J4QD92"/>
<evidence type="ECO:0000313" key="2">
    <source>
        <dbReference type="EMBL" id="KAA6319946.1"/>
    </source>
</evidence>
<dbReference type="OrthoDB" id="19657at2759"/>
<feature type="transmembrane region" description="Helical" evidence="1">
    <location>
        <begin position="112"/>
        <end position="131"/>
    </location>
</feature>
<dbReference type="InterPro" id="IPR029058">
    <property type="entry name" value="AB_hydrolase_fold"/>
</dbReference>
<name>A0A5J4QD92_9EUKA</name>
<sequence length="142" mass="16536">MSALLYEPEYNSILGVPLQRITKKLGAECRIAQKVRHALVNNGYFVSDEYGFELYYEIYGTGERKILFINPSGGSLDDYRHIISRLVDNEEFQICAFDQRATGLSKGTVQRFTYLILNIYNFLLNSTLIYIQKKKHRIHFNN</sequence>
<organism evidence="2 3">
    <name type="scientific">Streblomastix strix</name>
    <dbReference type="NCBI Taxonomy" id="222440"/>
    <lineage>
        <taxon>Eukaryota</taxon>
        <taxon>Metamonada</taxon>
        <taxon>Preaxostyla</taxon>
        <taxon>Oxymonadida</taxon>
        <taxon>Streblomastigidae</taxon>
        <taxon>Streblomastix</taxon>
    </lineage>
</organism>
<evidence type="ECO:0000256" key="1">
    <source>
        <dbReference type="SAM" id="Phobius"/>
    </source>
</evidence>
<comment type="caution">
    <text evidence="2">The sequence shown here is derived from an EMBL/GenBank/DDBJ whole genome shotgun (WGS) entry which is preliminary data.</text>
</comment>
<dbReference type="EMBL" id="SNRW01045700">
    <property type="protein sequence ID" value="KAA6319946.1"/>
    <property type="molecule type" value="Genomic_DNA"/>
</dbReference>
<accession>A0A5J4QD92</accession>
<dbReference type="SUPFAM" id="SSF53474">
    <property type="entry name" value="alpha/beta-Hydrolases"/>
    <property type="match status" value="1"/>
</dbReference>
<dbReference type="Gene3D" id="3.40.50.1820">
    <property type="entry name" value="alpha/beta hydrolase"/>
    <property type="match status" value="1"/>
</dbReference>
<reference evidence="2 3" key="1">
    <citation type="submission" date="2019-03" db="EMBL/GenBank/DDBJ databases">
        <title>Single cell metagenomics reveals metabolic interactions within the superorganism composed of flagellate Streblomastix strix and complex community of Bacteroidetes bacteria on its surface.</title>
        <authorList>
            <person name="Treitli S.C."/>
            <person name="Kolisko M."/>
            <person name="Husnik F."/>
            <person name="Keeling P."/>
            <person name="Hampl V."/>
        </authorList>
    </citation>
    <scope>NUCLEOTIDE SEQUENCE [LARGE SCALE GENOMIC DNA]</scope>
    <source>
        <strain evidence="2">ST1C</strain>
    </source>
</reference>
<dbReference type="Proteomes" id="UP000324800">
    <property type="component" value="Unassembled WGS sequence"/>
</dbReference>
<keyword evidence="1" id="KW-1133">Transmembrane helix</keyword>
<keyword evidence="1" id="KW-0472">Membrane</keyword>